<dbReference type="PROSITE" id="PS50088">
    <property type="entry name" value="ANK_REPEAT"/>
    <property type="match status" value="2"/>
</dbReference>
<keyword evidence="1" id="KW-0630">Potassium</keyword>
<feature type="repeat" description="ANK" evidence="3">
    <location>
        <begin position="99"/>
        <end position="131"/>
    </location>
</feature>
<feature type="compositionally biased region" description="Polar residues" evidence="4">
    <location>
        <begin position="337"/>
        <end position="346"/>
    </location>
</feature>
<evidence type="ECO:0000313" key="5">
    <source>
        <dbReference type="EMBL" id="CAE0505975.1"/>
    </source>
</evidence>
<evidence type="ECO:0000256" key="4">
    <source>
        <dbReference type="SAM" id="MobiDB-lite"/>
    </source>
</evidence>
<dbReference type="GO" id="GO:0005249">
    <property type="term" value="F:voltage-gated potassium channel activity"/>
    <property type="evidence" value="ECO:0007669"/>
    <property type="project" value="InterPro"/>
</dbReference>
<keyword evidence="2" id="KW-0813">Transport</keyword>
<keyword evidence="2" id="KW-0406">Ion transport</keyword>
<reference evidence="5" key="1">
    <citation type="submission" date="2021-01" db="EMBL/GenBank/DDBJ databases">
        <authorList>
            <person name="Corre E."/>
            <person name="Pelletier E."/>
            <person name="Niang G."/>
            <person name="Scheremetjew M."/>
            <person name="Finn R."/>
            <person name="Kale V."/>
            <person name="Holt S."/>
            <person name="Cochrane G."/>
            <person name="Meng A."/>
            <person name="Brown T."/>
            <person name="Cohen L."/>
        </authorList>
    </citation>
    <scope>NUCLEOTIDE SEQUENCE</scope>
    <source>
        <strain evidence="5">CCMP1320</strain>
    </source>
</reference>
<dbReference type="PROSITE" id="PS50297">
    <property type="entry name" value="ANK_REP_REGION"/>
    <property type="match status" value="2"/>
</dbReference>
<dbReference type="GO" id="GO:0034702">
    <property type="term" value="C:monoatomic ion channel complex"/>
    <property type="evidence" value="ECO:0007669"/>
    <property type="project" value="UniProtKB-KW"/>
</dbReference>
<feature type="compositionally biased region" description="Polar residues" evidence="4">
    <location>
        <begin position="299"/>
        <end position="323"/>
    </location>
</feature>
<protein>
    <submittedName>
        <fullName evidence="5">Uncharacterized protein</fullName>
    </submittedName>
</protein>
<organism evidence="5">
    <name type="scientific">Dunaliella tertiolecta</name>
    <name type="common">Green alga</name>
    <dbReference type="NCBI Taxonomy" id="3047"/>
    <lineage>
        <taxon>Eukaryota</taxon>
        <taxon>Viridiplantae</taxon>
        <taxon>Chlorophyta</taxon>
        <taxon>core chlorophytes</taxon>
        <taxon>Chlorophyceae</taxon>
        <taxon>CS clade</taxon>
        <taxon>Chlamydomonadales</taxon>
        <taxon>Dunaliellaceae</taxon>
        <taxon>Dunaliella</taxon>
    </lineage>
</organism>
<keyword evidence="2" id="KW-0851">Voltage-gated channel</keyword>
<proteinExistence type="predicted"/>
<feature type="region of interest" description="Disordered" evidence="4">
    <location>
        <begin position="262"/>
        <end position="412"/>
    </location>
</feature>
<name>A0A7S3R8V1_DUNTE</name>
<dbReference type="InterPro" id="IPR002110">
    <property type="entry name" value="Ankyrin_rpt"/>
</dbReference>
<keyword evidence="3" id="KW-0040">ANK repeat</keyword>
<dbReference type="Gene3D" id="1.25.40.20">
    <property type="entry name" value="Ankyrin repeat-containing domain"/>
    <property type="match status" value="2"/>
</dbReference>
<keyword evidence="1" id="KW-0633">Potassium transport</keyword>
<gene>
    <name evidence="5" type="ORF">DTER00134_LOCUS21048</name>
</gene>
<dbReference type="InterPro" id="IPR036770">
    <property type="entry name" value="Ankyrin_rpt-contain_sf"/>
</dbReference>
<feature type="repeat" description="ANK" evidence="3">
    <location>
        <begin position="198"/>
        <end position="231"/>
    </location>
</feature>
<evidence type="ECO:0000256" key="1">
    <source>
        <dbReference type="ARBA" id="ARBA00022826"/>
    </source>
</evidence>
<keyword evidence="1" id="KW-0631">Potassium channel</keyword>
<dbReference type="SUPFAM" id="SSF48403">
    <property type="entry name" value="Ankyrin repeat"/>
    <property type="match status" value="1"/>
</dbReference>
<sequence length="523" mass="56289">MDAGQLGPASAQTLLHIAEGESLEAVPSIQLAAIKRSLTPAQLIIMEHLSEARRVFRDDAIKHQNLRMMSCLNAAISGNTNRLQAYMGRGRDVSATDYDNRSALMLACRNNHEDAVEMLLKAGADTSTVDSMGHTALFEAVRMGNDGCISQMLKYNAKLGVEPRISGPFIFQAITSKDLECLRRLIRVGADLDCSDLDGRTPLFLAASEGLLEVVILLVEEANVTVDAVDSWGHTPEGDARLAGYHAVAQYLQVQGGGKQLLPASEGSLPARQAEEPSPQATEESPHWQSSKLGHAARSSHSYSQLTFGTSSRRFLQSGSRPSIDQKRQELRRSMRNRTVSVNGTGRSRLAPSSSGTRRRPTTPTPFQEQPLTIILTNPSGSASPRPMTPTAFEEQPPHISSDGLAGPTNNLSFRLRPASQLVEDTSFEKPDVLRPPGTSPAGWVTPDGANRPESGPGTEHAHPLPKVGSFLAETTGDNEAGESMVLPFVDPENQVQHTAIPAMSEVSVVGSQEESDIELGPM</sequence>
<dbReference type="InterPro" id="IPR045319">
    <property type="entry name" value="KAT/AKT"/>
</dbReference>
<evidence type="ECO:0000256" key="2">
    <source>
        <dbReference type="ARBA" id="ARBA00022882"/>
    </source>
</evidence>
<keyword evidence="2" id="KW-0407">Ion channel</keyword>
<feature type="compositionally biased region" description="Basic and acidic residues" evidence="4">
    <location>
        <begin position="324"/>
        <end position="333"/>
    </location>
</feature>
<dbReference type="PANTHER" id="PTHR45743">
    <property type="entry name" value="POTASSIUM CHANNEL AKT1"/>
    <property type="match status" value="1"/>
</dbReference>
<accession>A0A7S3R8V1</accession>
<evidence type="ECO:0000256" key="3">
    <source>
        <dbReference type="PROSITE-ProRule" id="PRU00023"/>
    </source>
</evidence>
<dbReference type="Pfam" id="PF12796">
    <property type="entry name" value="Ank_2"/>
    <property type="match status" value="2"/>
</dbReference>
<dbReference type="SMART" id="SM00248">
    <property type="entry name" value="ANK"/>
    <property type="match status" value="4"/>
</dbReference>
<feature type="compositionally biased region" description="Polar residues" evidence="4">
    <location>
        <begin position="279"/>
        <end position="292"/>
    </location>
</feature>
<feature type="compositionally biased region" description="Polar residues" evidence="4">
    <location>
        <begin position="367"/>
        <end position="383"/>
    </location>
</feature>
<dbReference type="EMBL" id="HBIP01034477">
    <property type="protein sequence ID" value="CAE0505975.1"/>
    <property type="molecule type" value="Transcribed_RNA"/>
</dbReference>
<feature type="region of interest" description="Disordered" evidence="4">
    <location>
        <begin position="425"/>
        <end position="486"/>
    </location>
</feature>
<dbReference type="AlphaFoldDB" id="A0A7S3R8V1"/>